<dbReference type="InterPro" id="IPR001135">
    <property type="entry name" value="NADH_Q_OxRdtase_suD"/>
</dbReference>
<dbReference type="PANTHER" id="PTHR11993">
    <property type="entry name" value="NADH-UBIQUINONE OXIDOREDUCTASE 49 KDA SUBUNIT"/>
    <property type="match status" value="1"/>
</dbReference>
<protein>
    <submittedName>
        <fullName evidence="3">NADH dehydrogenase subunit 7</fullName>
        <ecNumber evidence="3">1.6.5.3</ecNumber>
    </submittedName>
</protein>
<dbReference type="Gene3D" id="1.10.645.10">
    <property type="entry name" value="Cytochrome-c3 Hydrogenase, chain B"/>
    <property type="match status" value="1"/>
</dbReference>
<name>A0A2D2AJS7_9EUGL</name>
<geneLocation type="mitochondrion" evidence="3"/>
<dbReference type="GO" id="GO:0051287">
    <property type="term" value="F:NAD binding"/>
    <property type="evidence" value="ECO:0007669"/>
    <property type="project" value="InterPro"/>
</dbReference>
<dbReference type="GO" id="GO:0048038">
    <property type="term" value="F:quinone binding"/>
    <property type="evidence" value="ECO:0007669"/>
    <property type="project" value="InterPro"/>
</dbReference>
<comment type="similarity">
    <text evidence="1">Belongs to the complex I 49 kDa subunit family.</text>
</comment>
<evidence type="ECO:0000259" key="2">
    <source>
        <dbReference type="Pfam" id="PF00346"/>
    </source>
</evidence>
<dbReference type="Pfam" id="PF00346">
    <property type="entry name" value="Complex1_49kDa"/>
    <property type="match status" value="1"/>
</dbReference>
<proteinExistence type="evidence at transcript level"/>
<feature type="domain" description="NADH-quinone oxidoreductase subunit D" evidence="2">
    <location>
        <begin position="119"/>
        <end position="374"/>
    </location>
</feature>
<dbReference type="EC" id="1.6.5.3" evidence="3"/>
<keyword evidence="3" id="KW-0560">Oxidoreductase</keyword>
<dbReference type="InterPro" id="IPR029014">
    <property type="entry name" value="NiFe-Hase_large"/>
</dbReference>
<accession>A0A2D2AJS7</accession>
<gene>
    <name evidence="3" type="primary">nad7</name>
</gene>
<dbReference type="AlphaFoldDB" id="A0A2D2AJS7"/>
<dbReference type="SUPFAM" id="SSF56762">
    <property type="entry name" value="HydB/Nqo4-like"/>
    <property type="match status" value="1"/>
</dbReference>
<dbReference type="GO" id="GO:0016651">
    <property type="term" value="F:oxidoreductase activity, acting on NAD(P)H"/>
    <property type="evidence" value="ECO:0007669"/>
    <property type="project" value="InterPro"/>
</dbReference>
<dbReference type="EMBL" id="MF436939">
    <property type="protein sequence ID" value="ATQ37461.1"/>
    <property type="molecule type" value="mRNA"/>
</dbReference>
<dbReference type="InterPro" id="IPR022885">
    <property type="entry name" value="NDH1_su_D/H"/>
</dbReference>
<evidence type="ECO:0000313" key="3">
    <source>
        <dbReference type="EMBL" id="ATQ37461.1"/>
    </source>
</evidence>
<organism evidence="3">
    <name type="scientific">Diplonema ambulator</name>
    <dbReference type="NCBI Taxonomy" id="182243"/>
    <lineage>
        <taxon>Eukaryota</taxon>
        <taxon>Discoba</taxon>
        <taxon>Euglenozoa</taxon>
        <taxon>Diplonemea</taxon>
        <taxon>Diplonemidae</taxon>
        <taxon>Diplonema</taxon>
    </lineage>
</organism>
<dbReference type="PANTHER" id="PTHR11993:SF10">
    <property type="entry name" value="NADH DEHYDROGENASE [UBIQUINONE] IRON-SULFUR PROTEIN 2, MITOCHONDRIAL"/>
    <property type="match status" value="1"/>
</dbReference>
<keyword evidence="3" id="KW-0496">Mitochondrion</keyword>
<dbReference type="GO" id="GO:0006120">
    <property type="term" value="P:mitochondrial electron transport, NADH to ubiquinone"/>
    <property type="evidence" value="ECO:0007669"/>
    <property type="project" value="TreeGrafter"/>
</dbReference>
<reference evidence="3" key="1">
    <citation type="journal article" date="2017" name="Sci. Rep.">
        <title>Keeping it complicated: Mitochondrial genome plasticity across diplonemids.</title>
        <authorList>
            <person name="Valach M."/>
            <person name="Moreira S."/>
            <person name="Hoffmann S."/>
            <person name="Stadler P.F."/>
            <person name="Burger G."/>
        </authorList>
    </citation>
    <scope>NUCLEOTIDE SEQUENCE</scope>
</reference>
<dbReference type="GO" id="GO:0005739">
    <property type="term" value="C:mitochondrion"/>
    <property type="evidence" value="ECO:0007669"/>
    <property type="project" value="GOC"/>
</dbReference>
<sequence>MSSAGMIVHFGPAHPAAHGVLRCMLVVQGEWVLSSIISLGLLHRGTERLMELRTAEQSVAYMDRLDYVSMIANELCYVQCYERLLHIATGYRHAIARVMLVESTRIQNHLLNIACHAGDVGCLVALLWLFEDREALYDVVSTWCGARMHASCIIPGGLRSSTVDAYLDVLLEHAHTMNMRLDSMLSSVLLHRVWCTRLASVGVVLSSARHTGSSGVLMRCAGTTWDIRVVAQDSIYDTLPITITAGTHADSMDRAIIRILEMMVAVSIMAMICTIGIRTIDTAGTHATSASLHNVVHAFMGAALVSSVYTHSIESPKGELMVTMQWVSGLCWRSRIRPADLVHVLLLQQLCIGTCLSDVVMLVGTVDIVFGAVDM</sequence>
<evidence type="ECO:0000256" key="1">
    <source>
        <dbReference type="ARBA" id="ARBA00005769"/>
    </source>
</evidence>